<feature type="compositionally biased region" description="Low complexity" evidence="7">
    <location>
        <begin position="564"/>
        <end position="593"/>
    </location>
</feature>
<accession>Q0TVD3</accession>
<comment type="similarity">
    <text evidence="2">Belongs to the REXO1/REXO3 family.</text>
</comment>
<dbReference type="InterPro" id="IPR012337">
    <property type="entry name" value="RNaseH-like_sf"/>
</dbReference>
<evidence type="ECO:0000313" key="9">
    <source>
        <dbReference type="EMBL" id="EAT76071.2"/>
    </source>
</evidence>
<evidence type="ECO:0000256" key="5">
    <source>
        <dbReference type="ARBA" id="ARBA00022839"/>
    </source>
</evidence>
<dbReference type="PANTHER" id="PTHR15032">
    <property type="entry name" value="N-ACYL-PHOSPHATIDYLETHANOLAMINE-HYDROLYZING PHOSPHOLIPASE D"/>
    <property type="match status" value="1"/>
</dbReference>
<dbReference type="GO" id="GO:0005634">
    <property type="term" value="C:nucleus"/>
    <property type="evidence" value="ECO:0000318"/>
    <property type="project" value="GO_Central"/>
</dbReference>
<dbReference type="Gene3D" id="3.60.15.10">
    <property type="entry name" value="Ribonuclease Z/Hydroxyacylglutathione hydrolase-like"/>
    <property type="match status" value="1"/>
</dbReference>
<dbReference type="VEuPathDB" id="FungiDB:JI435_309860"/>
<comment type="subcellular location">
    <subcellularLocation>
        <location evidence="1">Nucleus</location>
    </subcellularLocation>
</comment>
<keyword evidence="5" id="KW-0269">Exonuclease</keyword>
<keyword evidence="4" id="KW-0378">Hydrolase</keyword>
<dbReference type="Pfam" id="PF12706">
    <property type="entry name" value="Lactamase_B_2"/>
    <property type="match status" value="1"/>
</dbReference>
<name>Q0TVD3_PHANO</name>
<dbReference type="InterPro" id="IPR013520">
    <property type="entry name" value="Ribonucl_H"/>
</dbReference>
<dbReference type="FunCoup" id="Q0TVD3">
    <property type="interactions" value="214"/>
</dbReference>
<reference evidence="10" key="1">
    <citation type="journal article" date="2007" name="Plant Cell">
        <title>Dothideomycete-plant interactions illuminated by genome sequencing and EST analysis of the wheat pathogen Stagonospora nodorum.</title>
        <authorList>
            <person name="Hane J.K."/>
            <person name="Lowe R.G."/>
            <person name="Solomon P.S."/>
            <person name="Tan K.C."/>
            <person name="Schoch C.L."/>
            <person name="Spatafora J.W."/>
            <person name="Crous P.W."/>
            <person name="Kodira C."/>
            <person name="Birren B.W."/>
            <person name="Galagan J.E."/>
            <person name="Torriani S.F."/>
            <person name="McDonald B.A."/>
            <person name="Oliver R.P."/>
        </authorList>
    </citation>
    <scope>NUCLEOTIDE SEQUENCE [LARGE SCALE GENOMIC DNA]</scope>
    <source>
        <strain evidence="10">SN15 / ATCC MYA-4574 / FGSC 10173</strain>
    </source>
</reference>
<dbReference type="Pfam" id="PF00929">
    <property type="entry name" value="RNase_T"/>
    <property type="match status" value="1"/>
</dbReference>
<evidence type="ECO:0000256" key="1">
    <source>
        <dbReference type="ARBA" id="ARBA00004123"/>
    </source>
</evidence>
<feature type="region of interest" description="Disordered" evidence="7">
    <location>
        <begin position="665"/>
        <end position="690"/>
    </location>
</feature>
<dbReference type="InParanoid" id="Q0TVD3"/>
<evidence type="ECO:0000256" key="2">
    <source>
        <dbReference type="ARBA" id="ARBA00006357"/>
    </source>
</evidence>
<feature type="region of interest" description="Disordered" evidence="7">
    <location>
        <begin position="359"/>
        <end position="495"/>
    </location>
</feature>
<protein>
    <recommendedName>
        <fullName evidence="8">Exonuclease domain-containing protein</fullName>
    </recommendedName>
</protein>
<dbReference type="GO" id="GO:0004527">
    <property type="term" value="F:exonuclease activity"/>
    <property type="evidence" value="ECO:0000318"/>
    <property type="project" value="GO_Central"/>
</dbReference>
<gene>
    <name evidence="9" type="ORF">SNOG_16531</name>
</gene>
<dbReference type="VEuPathDB" id="FungiDB:JI435_165310"/>
<dbReference type="SUPFAM" id="SSF56281">
    <property type="entry name" value="Metallo-hydrolase/oxidoreductase"/>
    <property type="match status" value="1"/>
</dbReference>
<dbReference type="RefSeq" id="XP_001806641.1">
    <property type="nucleotide sequence ID" value="XM_001806589.1"/>
</dbReference>
<feature type="domain" description="Exonuclease" evidence="8">
    <location>
        <begin position="769"/>
        <end position="929"/>
    </location>
</feature>
<dbReference type="KEGG" id="pno:SNOG_16531"/>
<dbReference type="Proteomes" id="UP000001055">
    <property type="component" value="Unassembled WGS sequence"/>
</dbReference>
<dbReference type="PANTHER" id="PTHR15032:SF4">
    <property type="entry name" value="N-ACYL-PHOSPHATIDYLETHANOLAMINE-HYDROLYZING PHOSPHOLIPASE D"/>
    <property type="match status" value="1"/>
</dbReference>
<evidence type="ECO:0000256" key="3">
    <source>
        <dbReference type="ARBA" id="ARBA00022722"/>
    </source>
</evidence>
<evidence type="ECO:0000256" key="6">
    <source>
        <dbReference type="ARBA" id="ARBA00023242"/>
    </source>
</evidence>
<evidence type="ECO:0000313" key="10">
    <source>
        <dbReference type="Proteomes" id="UP000001055"/>
    </source>
</evidence>
<dbReference type="FunFam" id="3.60.15.10:FF:000125">
    <property type="entry name" value="N-acyl-phosphatidylethanolamine-hydrolyzing phospholipase D"/>
    <property type="match status" value="1"/>
</dbReference>
<dbReference type="SUPFAM" id="SSF53098">
    <property type="entry name" value="Ribonuclease H-like"/>
    <property type="match status" value="1"/>
</dbReference>
<dbReference type="InterPro" id="IPR034922">
    <property type="entry name" value="REX1-like_exo"/>
</dbReference>
<dbReference type="GO" id="GO:0003676">
    <property type="term" value="F:nucleic acid binding"/>
    <property type="evidence" value="ECO:0007669"/>
    <property type="project" value="InterPro"/>
</dbReference>
<dbReference type="InterPro" id="IPR036397">
    <property type="entry name" value="RNaseH_sf"/>
</dbReference>
<feature type="region of interest" description="Disordered" evidence="7">
    <location>
        <begin position="562"/>
        <end position="600"/>
    </location>
</feature>
<evidence type="ECO:0000256" key="4">
    <source>
        <dbReference type="ARBA" id="ARBA00022801"/>
    </source>
</evidence>
<proteinExistence type="inferred from homology"/>
<feature type="region of interest" description="Disordered" evidence="7">
    <location>
        <begin position="1"/>
        <end position="24"/>
    </location>
</feature>
<dbReference type="HOGENOM" id="CLU_008679_1_0_1"/>
<dbReference type="AlphaFoldDB" id="Q0TVD3"/>
<keyword evidence="6" id="KW-0539">Nucleus</keyword>
<dbReference type="eggNOG" id="KOG2248">
    <property type="taxonomic scope" value="Eukaryota"/>
</dbReference>
<evidence type="ECO:0000256" key="7">
    <source>
        <dbReference type="SAM" id="MobiDB-lite"/>
    </source>
</evidence>
<dbReference type="FunFam" id="3.30.420.10:FF:000019">
    <property type="entry name" value="RNA exonuclease NEF-sp"/>
    <property type="match status" value="1"/>
</dbReference>
<feature type="compositionally biased region" description="Basic and acidic residues" evidence="7">
    <location>
        <begin position="455"/>
        <end position="495"/>
    </location>
</feature>
<dbReference type="GeneID" id="5983573"/>
<dbReference type="EMBL" id="CH445374">
    <property type="protein sequence ID" value="EAT76071.2"/>
    <property type="molecule type" value="Genomic_DNA"/>
</dbReference>
<organism evidence="9 10">
    <name type="scientific">Phaeosphaeria nodorum (strain SN15 / ATCC MYA-4574 / FGSC 10173)</name>
    <name type="common">Glume blotch fungus</name>
    <name type="synonym">Parastagonospora nodorum</name>
    <dbReference type="NCBI Taxonomy" id="321614"/>
    <lineage>
        <taxon>Eukaryota</taxon>
        <taxon>Fungi</taxon>
        <taxon>Dikarya</taxon>
        <taxon>Ascomycota</taxon>
        <taxon>Pezizomycotina</taxon>
        <taxon>Dothideomycetes</taxon>
        <taxon>Pleosporomycetidae</taxon>
        <taxon>Pleosporales</taxon>
        <taxon>Pleosporineae</taxon>
        <taxon>Phaeosphaeriaceae</taxon>
        <taxon>Parastagonospora</taxon>
    </lineage>
</organism>
<dbReference type="CDD" id="cd06145">
    <property type="entry name" value="REX1_like"/>
    <property type="match status" value="1"/>
</dbReference>
<dbReference type="GO" id="GO:0031125">
    <property type="term" value="P:rRNA 3'-end processing"/>
    <property type="evidence" value="ECO:0000318"/>
    <property type="project" value="GO_Central"/>
</dbReference>
<dbReference type="eggNOG" id="KOG3798">
    <property type="taxonomic scope" value="Eukaryota"/>
</dbReference>
<dbReference type="InterPro" id="IPR001279">
    <property type="entry name" value="Metallo-B-lactamas"/>
</dbReference>
<evidence type="ECO:0000259" key="8">
    <source>
        <dbReference type="SMART" id="SM00479"/>
    </source>
</evidence>
<keyword evidence="3" id="KW-0540">Nuclease</keyword>
<dbReference type="Gene3D" id="3.30.420.10">
    <property type="entry name" value="Ribonuclease H-like superfamily/Ribonuclease H"/>
    <property type="match status" value="1"/>
</dbReference>
<dbReference type="InterPro" id="IPR036866">
    <property type="entry name" value="RibonucZ/Hydroxyglut_hydro"/>
</dbReference>
<dbReference type="SMART" id="SM00479">
    <property type="entry name" value="EXOIII"/>
    <property type="match status" value="1"/>
</dbReference>
<dbReference type="STRING" id="321614.Q0TVD3"/>
<sequence length="1150" mass="127226">MSTTTSVNPLPLRQPAGYTTAHHNGGSGFKNPWPSYQASSVSTLLKARWSTPKNFVPVPADRLGLVEVRTPDFAAQADGLKATWFGHASFLVETSRQKGPSRGMRILLDPVWSSRVGPYGMVGPVRFTPPPCTLDELPEVDAVCISHDHYDHLDSDTLGKLNARNKLLRYFCALGVKAVLTGLRIGIRDEQVTEMDWWDGITLKDEHVGSVELICTPAQHRSGRAPWNFDGTLWCSWAIKEPGECGKRLFFAGDTGYCHVNSDAQFSHHDAPHPPCPAFKEVGELHGPFDLALLPAGCFKPRSILSGQHSSPEDSLAIHRDVRSKKSIAMHYGTFRGAYSAQYEPVTEPVERWRNGAEAEGLTWDDETGRSSPTQHVEARTTTTTHPAAMTKRKRADGAEEPVDAGLEDAPLAPPLRDEGAAKDATAAANDEEGWTVVGPKRRKKEGSSNHNHNHNHESSRSDAHRPGAGDKASKSREERRKERKLDRHYPAIEHSHHARLQSHVKMADLQSLALYLLADGNAPQWVSVRSRQSIQKVVMLMVPGLELGMFNGNVTLDADTDADAASSSEAPSSGEPADAISATTTTTTTAAAEGGAESKRVRISPDDFYPATLTPSRLPAAMLPLADMFDHVWPIKAPGEHRSGQYIRLHSPIHTMLTSQIPKTHDEKQMKKKGNHKGPTPQNSKHWDNKRTRVTEYIATLAEQQENEYVPHPAMFTTPESREAAIQRRNEAKQSADDGWIDTFVDSLEDGQVPEAEIEQGSVTAGRNVISVDCEMCKAENDQHVLTRVSLLGWDGEVVMDRLVKPDVAIKDYLTQYSGITAAMLEHVTTTLSDIQKELLRLVTPRTILVGHSLNSDLNALKLTHPFLVDTGILFPHPRGPPYKQSLKWLAQKYLHREVQKGSRGHDSVEDARTALDLVKQKCEKGPSWGTGDTNAESIFKRIGRTLRPKTNREYRAGAVIDWGEPNRGHGNQASVSIGCKSDDEVVDAIDTVLKGLAVGKDGTTVKVDFVWARLRELELARGWWDDAKTADVETMRQTAMQRIGLSREDTDVDAELKGPELGDAVSRTVKQIARVYESLPRCTALIVYSGTGDPREIRRLQAMQQQYRREYQTKNWDNLSVKWTDTEIQALSKACQAARNGVGFITVR</sequence>